<dbReference type="HAMAP" id="MF_00548">
    <property type="entry name" value="ZupT"/>
    <property type="match status" value="1"/>
</dbReference>
<keyword evidence="11 13" id="KW-0406">Ion transport</keyword>
<organism evidence="15 17">
    <name type="scientific">Helicobacter pullorum</name>
    <dbReference type="NCBI Taxonomy" id="35818"/>
    <lineage>
        <taxon>Bacteria</taxon>
        <taxon>Pseudomonadati</taxon>
        <taxon>Campylobacterota</taxon>
        <taxon>Epsilonproteobacteria</taxon>
        <taxon>Campylobacterales</taxon>
        <taxon>Helicobacteraceae</taxon>
        <taxon>Helicobacter</taxon>
    </lineage>
</organism>
<evidence type="ECO:0000256" key="2">
    <source>
        <dbReference type="ARBA" id="ARBA00009703"/>
    </source>
</evidence>
<dbReference type="EMBL" id="JNUR01000007">
    <property type="protein sequence ID" value="KPH51126.1"/>
    <property type="molecule type" value="Genomic_DNA"/>
</dbReference>
<feature type="binding site" description="M2 metal binding site" evidence="13">
    <location>
        <position position="217"/>
    </location>
    <ligand>
        <name>Fe(2+)</name>
        <dbReference type="ChEBI" id="CHEBI:29033"/>
    </ligand>
</feature>
<feature type="binding site" description="M1 metal binding site" evidence="13">
    <location>
        <position position="159"/>
    </location>
    <ligand>
        <name>Zn(2+)</name>
        <dbReference type="ChEBI" id="CHEBI:29105"/>
    </ligand>
</feature>
<dbReference type="InterPro" id="IPR003689">
    <property type="entry name" value="ZIP"/>
</dbReference>
<feature type="binding site" description="M1 metal binding site" evidence="13">
    <location>
        <position position="184"/>
    </location>
    <ligand>
        <name>Zn(2+)</name>
        <dbReference type="ChEBI" id="CHEBI:29105"/>
    </ligand>
</feature>
<keyword evidence="7 13" id="KW-0862">Zinc</keyword>
<evidence type="ECO:0000256" key="6">
    <source>
        <dbReference type="ARBA" id="ARBA00022723"/>
    </source>
</evidence>
<feature type="transmembrane region" description="Helical" evidence="13">
    <location>
        <begin position="39"/>
        <end position="57"/>
    </location>
</feature>
<dbReference type="RefSeq" id="WP_005020897.1">
    <property type="nucleotide sequence ID" value="NZ_CABKNZ010000044.1"/>
</dbReference>
<keyword evidence="9 13" id="KW-1133">Transmembrane helix</keyword>
<sequence>MEILSWQVFYAIMLTFFAGASSAIGALIAFFSYANNTRFLSFGLGFSAGVMIYIAFVEILPSSLLDFKTYSKDFGEIIGLLCFFGGLLISLLIDKLIPKELNPHNPKDNDELLELKICPIPSGKQKPSYHPGISQRETLKLKHMGILTAIAIGIHNFPEGFAVFASSLDNLSFGIIIALAIAIHNIPEGMAVSLPIYHATGNKKKAFYYSAISGLAEPLGAIIGALFLLPFMGDLTLAITFAFVAGIMVFISLDELLPASKNYGEAHDSLYGLILGMVVIAFSLLILNH</sequence>
<dbReference type="OrthoDB" id="9787346at2"/>
<dbReference type="AlphaFoldDB" id="A0A0N0LU72"/>
<dbReference type="STRING" id="35818.HPU229336_08690"/>
<comment type="similarity">
    <text evidence="2 13">Belongs to the ZIP transporter (TC 2.A.5) family. ZupT subfamily.</text>
</comment>
<feature type="transmembrane region" description="Helical" evidence="13">
    <location>
        <begin position="144"/>
        <end position="165"/>
    </location>
</feature>
<accession>A0A0N0LU72</accession>
<dbReference type="NCBIfam" id="NF003243">
    <property type="entry name" value="PRK04201.1"/>
    <property type="match status" value="1"/>
</dbReference>
<dbReference type="PATRIC" id="fig|35818.10.peg.1713"/>
<dbReference type="GO" id="GO:0005385">
    <property type="term" value="F:zinc ion transmembrane transporter activity"/>
    <property type="evidence" value="ECO:0007669"/>
    <property type="project" value="UniProtKB-UniRule"/>
</dbReference>
<evidence type="ECO:0000256" key="4">
    <source>
        <dbReference type="ARBA" id="ARBA00022475"/>
    </source>
</evidence>
<evidence type="ECO:0000256" key="1">
    <source>
        <dbReference type="ARBA" id="ARBA00004651"/>
    </source>
</evidence>
<dbReference type="GO" id="GO:0046872">
    <property type="term" value="F:metal ion binding"/>
    <property type="evidence" value="ECO:0007669"/>
    <property type="project" value="UniProtKB-KW"/>
</dbReference>
<feature type="transmembrane region" description="Helical" evidence="13">
    <location>
        <begin position="269"/>
        <end position="287"/>
    </location>
</feature>
<name>A0A0N0LU72_9HELI</name>
<feature type="binding site" description="M2 metal binding site" evidence="13">
    <location>
        <position position="159"/>
    </location>
    <ligand>
        <name>Fe(2+)</name>
        <dbReference type="ChEBI" id="CHEBI:29033"/>
    </ligand>
</feature>
<evidence type="ECO:0000256" key="9">
    <source>
        <dbReference type="ARBA" id="ARBA00022989"/>
    </source>
</evidence>
<evidence type="ECO:0000256" key="12">
    <source>
        <dbReference type="ARBA" id="ARBA00023136"/>
    </source>
</evidence>
<feature type="binding site" description="M2 metal binding site" evidence="13">
    <location>
        <position position="185"/>
    </location>
    <ligand>
        <name>Fe(2+)</name>
        <dbReference type="ChEBI" id="CHEBI:29033"/>
    </ligand>
</feature>
<keyword evidence="12 13" id="KW-0472">Membrane</keyword>
<evidence type="ECO:0000256" key="3">
    <source>
        <dbReference type="ARBA" id="ARBA00022448"/>
    </source>
</evidence>
<comment type="function">
    <text evidence="13">Mediates zinc uptake. May also transport other divalent cations.</text>
</comment>
<dbReference type="EMBL" id="JNOC01000017">
    <property type="protein sequence ID" value="KPH56069.1"/>
    <property type="molecule type" value="Genomic_DNA"/>
</dbReference>
<feature type="transmembrane region" description="Helical" evidence="13">
    <location>
        <begin position="6"/>
        <end position="32"/>
    </location>
</feature>
<keyword evidence="4 13" id="KW-1003">Cell membrane</keyword>
<comment type="subcellular location">
    <subcellularLocation>
        <location evidence="1 13">Cell membrane</location>
        <topology evidence="1 13">Multi-pass membrane protein</topology>
    </subcellularLocation>
</comment>
<evidence type="ECO:0000313" key="17">
    <source>
        <dbReference type="Proteomes" id="UP000037997"/>
    </source>
</evidence>
<dbReference type="Proteomes" id="UP000037800">
    <property type="component" value="Unassembled WGS sequence"/>
</dbReference>
<dbReference type="PANTHER" id="PTHR11040">
    <property type="entry name" value="ZINC/IRON TRANSPORTER"/>
    <property type="match status" value="1"/>
</dbReference>
<feature type="binding site" description="M2 metal binding site" evidence="13">
    <location>
        <position position="188"/>
    </location>
    <ligand>
        <name>Fe(2+)</name>
        <dbReference type="ChEBI" id="CHEBI:29033"/>
    </ligand>
</feature>
<dbReference type="InterPro" id="IPR023498">
    <property type="entry name" value="Zn_transptr_ZupT"/>
</dbReference>
<dbReference type="GO" id="GO:0005886">
    <property type="term" value="C:plasma membrane"/>
    <property type="evidence" value="ECO:0007669"/>
    <property type="project" value="UniProtKB-SubCell"/>
</dbReference>
<reference evidence="16 17" key="1">
    <citation type="submission" date="2014-06" db="EMBL/GenBank/DDBJ databases">
        <title>Helicobacter pullorum isolates in fresh chicken meat - phenotypic and genotypic features.</title>
        <authorList>
            <person name="Borges V."/>
            <person name="Santos A."/>
            <person name="Correia C.B."/>
            <person name="Saraiva M."/>
            <person name="Menard A."/>
            <person name="Vieira L."/>
            <person name="Sampaio D.A."/>
            <person name="Gomes J.P."/>
            <person name="Oleastro M."/>
        </authorList>
    </citation>
    <scope>NUCLEOTIDE SEQUENCE [LARGE SCALE GENOMIC DNA]</scope>
    <source>
        <strain evidence="15 17">229334/12</strain>
        <strain evidence="14 16">229336/12</strain>
    </source>
</reference>
<keyword evidence="8 13" id="KW-0864">Zinc transport</keyword>
<keyword evidence="6" id="KW-0479">Metal-binding</keyword>
<feature type="transmembrane region" description="Helical" evidence="13">
    <location>
        <begin position="171"/>
        <end position="194"/>
    </location>
</feature>
<evidence type="ECO:0000256" key="11">
    <source>
        <dbReference type="ARBA" id="ARBA00023065"/>
    </source>
</evidence>
<keyword evidence="3 13" id="KW-0813">Transport</keyword>
<feature type="transmembrane region" description="Helical" evidence="13">
    <location>
        <begin position="206"/>
        <end position="229"/>
    </location>
</feature>
<keyword evidence="10" id="KW-0408">Iron</keyword>
<dbReference type="Proteomes" id="UP000037997">
    <property type="component" value="Unassembled WGS sequence"/>
</dbReference>
<proteinExistence type="inferred from homology"/>
<comment type="catalytic activity">
    <reaction evidence="13">
        <text>Zn(2+)(in) = Zn(2+)(out)</text>
        <dbReference type="Rhea" id="RHEA:29351"/>
        <dbReference type="ChEBI" id="CHEBI:29105"/>
    </reaction>
</comment>
<evidence type="ECO:0000256" key="5">
    <source>
        <dbReference type="ARBA" id="ARBA00022692"/>
    </source>
</evidence>
<gene>
    <name evidence="13" type="primary">zupT</name>
    <name evidence="15" type="ORF">HPU229334_03220</name>
    <name evidence="14" type="ORF">HPU229336_08690</name>
</gene>
<keyword evidence="5 13" id="KW-0812">Transmembrane</keyword>
<evidence type="ECO:0000256" key="13">
    <source>
        <dbReference type="HAMAP-Rule" id="MF_00548"/>
    </source>
</evidence>
<dbReference type="PANTHER" id="PTHR11040:SF205">
    <property type="entry name" value="ZINC TRANSPORTER ZUPT"/>
    <property type="match status" value="1"/>
</dbReference>
<evidence type="ECO:0000256" key="7">
    <source>
        <dbReference type="ARBA" id="ARBA00022833"/>
    </source>
</evidence>
<evidence type="ECO:0000313" key="15">
    <source>
        <dbReference type="EMBL" id="KPH56069.1"/>
    </source>
</evidence>
<comment type="caution">
    <text evidence="15">The sequence shown here is derived from an EMBL/GenBank/DDBJ whole genome shotgun (WGS) entry which is preliminary data.</text>
</comment>
<dbReference type="Pfam" id="PF02535">
    <property type="entry name" value="Zip"/>
    <property type="match status" value="1"/>
</dbReference>
<evidence type="ECO:0000256" key="10">
    <source>
        <dbReference type="ARBA" id="ARBA00023004"/>
    </source>
</evidence>
<protein>
    <recommendedName>
        <fullName evidence="13">Zinc transporter ZupT</fullName>
    </recommendedName>
</protein>
<feature type="binding site" description="M2 metal binding site" evidence="13">
    <location>
        <position position="156"/>
    </location>
    <ligand>
        <name>Fe(2+)</name>
        <dbReference type="ChEBI" id="CHEBI:29033"/>
    </ligand>
</feature>
<evidence type="ECO:0000313" key="14">
    <source>
        <dbReference type="EMBL" id="KPH51126.1"/>
    </source>
</evidence>
<feature type="transmembrane region" description="Helical" evidence="13">
    <location>
        <begin position="77"/>
        <end position="97"/>
    </location>
</feature>
<dbReference type="GeneID" id="93196710"/>
<evidence type="ECO:0000313" key="16">
    <source>
        <dbReference type="Proteomes" id="UP000037800"/>
    </source>
</evidence>
<feature type="transmembrane region" description="Helical" evidence="13">
    <location>
        <begin position="235"/>
        <end position="257"/>
    </location>
</feature>
<evidence type="ECO:0000256" key="8">
    <source>
        <dbReference type="ARBA" id="ARBA00022906"/>
    </source>
</evidence>
<feature type="binding site" description="M1 metal binding site" evidence="13">
    <location>
        <position position="188"/>
    </location>
    <ligand>
        <name>Zn(2+)</name>
        <dbReference type="ChEBI" id="CHEBI:29105"/>
    </ligand>
</feature>